<keyword evidence="4" id="KW-1185">Reference proteome</keyword>
<dbReference type="GO" id="GO:0032259">
    <property type="term" value="P:methylation"/>
    <property type="evidence" value="ECO:0007669"/>
    <property type="project" value="UniProtKB-KW"/>
</dbReference>
<dbReference type="RefSeq" id="WP_114126641.1">
    <property type="nucleotide sequence ID" value="NZ_QOUI01000006.1"/>
</dbReference>
<evidence type="ECO:0000313" key="4">
    <source>
        <dbReference type="Proteomes" id="UP000252770"/>
    </source>
</evidence>
<dbReference type="Gene3D" id="3.40.50.150">
    <property type="entry name" value="Vaccinia Virus protein VP39"/>
    <property type="match status" value="1"/>
</dbReference>
<proteinExistence type="predicted"/>
<dbReference type="InterPro" id="IPR041698">
    <property type="entry name" value="Methyltransf_25"/>
</dbReference>
<comment type="caution">
    <text evidence="3">The sequence shown here is derived from an EMBL/GenBank/DDBJ whole genome shotgun (WGS) entry which is preliminary data.</text>
</comment>
<reference evidence="3 4" key="1">
    <citation type="submission" date="2018-07" db="EMBL/GenBank/DDBJ databases">
        <title>Desertimonas flava gen. nov. sp. nov.</title>
        <authorList>
            <person name="Liu S."/>
        </authorList>
    </citation>
    <scope>NUCLEOTIDE SEQUENCE [LARGE SCALE GENOMIC DNA]</scope>
    <source>
        <strain evidence="3 4">16Sb5-5</strain>
    </source>
</reference>
<evidence type="ECO:0000256" key="1">
    <source>
        <dbReference type="ARBA" id="ARBA00022679"/>
    </source>
</evidence>
<name>A0A367YTV3_9ACTN</name>
<dbReference type="GO" id="GO:0008168">
    <property type="term" value="F:methyltransferase activity"/>
    <property type="evidence" value="ECO:0007669"/>
    <property type="project" value="UniProtKB-KW"/>
</dbReference>
<dbReference type="AlphaFoldDB" id="A0A367YTV3"/>
<evidence type="ECO:0000313" key="3">
    <source>
        <dbReference type="EMBL" id="RCK69323.1"/>
    </source>
</evidence>
<sequence>MTHRFDGSYWEEHWRRAAPGGGLPVHPYLQAETQHLPAGTALDAGCGTGSEALWLVEHGWQVTAADISATALARAADHARAAGLDDRVEWVQTDLARWEPGRRWDLVVTSYAHPDTDQVGFYRRIASWVAPDGTLLVVGHLPGQHHGHAHPEGATATATGITDVLAAPDWRIEARYENTRTVHAGGRAVPLHDVVVRARRTA</sequence>
<gene>
    <name evidence="3" type="ORF">DT076_10505</name>
</gene>
<evidence type="ECO:0000259" key="2">
    <source>
        <dbReference type="Pfam" id="PF13649"/>
    </source>
</evidence>
<dbReference type="PANTHER" id="PTHR43861:SF3">
    <property type="entry name" value="PUTATIVE (AFU_ORTHOLOGUE AFUA_2G14390)-RELATED"/>
    <property type="match status" value="1"/>
</dbReference>
<dbReference type="Pfam" id="PF13649">
    <property type="entry name" value="Methyltransf_25"/>
    <property type="match status" value="1"/>
</dbReference>
<keyword evidence="1 3" id="KW-0808">Transferase</keyword>
<keyword evidence="3" id="KW-0489">Methyltransferase</keyword>
<dbReference type="EMBL" id="QOUI01000006">
    <property type="protein sequence ID" value="RCK69323.1"/>
    <property type="molecule type" value="Genomic_DNA"/>
</dbReference>
<dbReference type="SUPFAM" id="SSF53335">
    <property type="entry name" value="S-adenosyl-L-methionine-dependent methyltransferases"/>
    <property type="match status" value="1"/>
</dbReference>
<protein>
    <submittedName>
        <fullName evidence="3">Class I SAM-dependent methyltransferase</fullName>
    </submittedName>
</protein>
<dbReference type="Proteomes" id="UP000252770">
    <property type="component" value="Unassembled WGS sequence"/>
</dbReference>
<accession>A0A367YTV3</accession>
<dbReference type="InterPro" id="IPR029063">
    <property type="entry name" value="SAM-dependent_MTases_sf"/>
</dbReference>
<dbReference type="CDD" id="cd02440">
    <property type="entry name" value="AdoMet_MTases"/>
    <property type="match status" value="1"/>
</dbReference>
<organism evidence="3 4">
    <name type="scientific">Desertihabitans brevis</name>
    <dbReference type="NCBI Taxonomy" id="2268447"/>
    <lineage>
        <taxon>Bacteria</taxon>
        <taxon>Bacillati</taxon>
        <taxon>Actinomycetota</taxon>
        <taxon>Actinomycetes</taxon>
        <taxon>Propionibacteriales</taxon>
        <taxon>Propionibacteriaceae</taxon>
        <taxon>Desertihabitans</taxon>
    </lineage>
</organism>
<dbReference type="PANTHER" id="PTHR43861">
    <property type="entry name" value="TRANS-ACONITATE 2-METHYLTRANSFERASE-RELATED"/>
    <property type="match status" value="1"/>
</dbReference>
<feature type="domain" description="Methyltransferase" evidence="2">
    <location>
        <begin position="42"/>
        <end position="133"/>
    </location>
</feature>